<dbReference type="InterPro" id="IPR013783">
    <property type="entry name" value="Ig-like_fold"/>
</dbReference>
<dbReference type="AlphaFoldDB" id="A0A1F4UAL8"/>
<name>A0A1F4UAL8_UNCW3</name>
<organism evidence="2 3">
    <name type="scientific">candidate division WOR-3 bacterium RBG_13_43_14</name>
    <dbReference type="NCBI Taxonomy" id="1802590"/>
    <lineage>
        <taxon>Bacteria</taxon>
        <taxon>Bacteria division WOR-3</taxon>
    </lineage>
</organism>
<sequence>MIFVRARFINSTAPFFTIFSQAQTTILYKAMNSTRIILLLLLTATILLMLSGINCRDPYDFEPNPDTLLDPPAAPQLLSPENNYVYMAISYPFNIYIDFSWTEVSDAEDYTFELVIDTFAPVYYAVTSNQWTIILMDSYRLCDYSWRVRAYSATWKYYTGWSETRDFEARWQPAGPPLIYPPNNHQFIIDSLPEVVDLQWKSMVDEEYYNILVGQNFDTLMYDFSNDTCYAFLAETTGTFWWQIRAGSPKWQYESNWSNRWYFVIDLR</sequence>
<feature type="transmembrane region" description="Helical" evidence="1">
    <location>
        <begin position="36"/>
        <end position="53"/>
    </location>
</feature>
<evidence type="ECO:0000256" key="1">
    <source>
        <dbReference type="SAM" id="Phobius"/>
    </source>
</evidence>
<proteinExistence type="predicted"/>
<keyword evidence="1" id="KW-1133">Transmembrane helix</keyword>
<dbReference type="Proteomes" id="UP000177025">
    <property type="component" value="Unassembled WGS sequence"/>
</dbReference>
<accession>A0A1F4UAL8</accession>
<keyword evidence="1" id="KW-0812">Transmembrane</keyword>
<protein>
    <submittedName>
        <fullName evidence="2">Uncharacterized protein</fullName>
    </submittedName>
</protein>
<evidence type="ECO:0000313" key="3">
    <source>
        <dbReference type="Proteomes" id="UP000177025"/>
    </source>
</evidence>
<dbReference type="EMBL" id="MEUM01000090">
    <property type="protein sequence ID" value="OGC41900.1"/>
    <property type="molecule type" value="Genomic_DNA"/>
</dbReference>
<comment type="caution">
    <text evidence="2">The sequence shown here is derived from an EMBL/GenBank/DDBJ whole genome shotgun (WGS) entry which is preliminary data.</text>
</comment>
<dbReference type="Gene3D" id="2.60.40.10">
    <property type="entry name" value="Immunoglobulins"/>
    <property type="match status" value="1"/>
</dbReference>
<reference evidence="2 3" key="1">
    <citation type="journal article" date="2016" name="Nat. Commun.">
        <title>Thousands of microbial genomes shed light on interconnected biogeochemical processes in an aquifer system.</title>
        <authorList>
            <person name="Anantharaman K."/>
            <person name="Brown C.T."/>
            <person name="Hug L.A."/>
            <person name="Sharon I."/>
            <person name="Castelle C.J."/>
            <person name="Probst A.J."/>
            <person name="Thomas B.C."/>
            <person name="Singh A."/>
            <person name="Wilkins M.J."/>
            <person name="Karaoz U."/>
            <person name="Brodie E.L."/>
            <person name="Williams K.H."/>
            <person name="Hubbard S.S."/>
            <person name="Banfield J.F."/>
        </authorList>
    </citation>
    <scope>NUCLEOTIDE SEQUENCE [LARGE SCALE GENOMIC DNA]</scope>
</reference>
<evidence type="ECO:0000313" key="2">
    <source>
        <dbReference type="EMBL" id="OGC41900.1"/>
    </source>
</evidence>
<keyword evidence="1" id="KW-0472">Membrane</keyword>
<gene>
    <name evidence="2" type="ORF">A2Y85_01025</name>
</gene>